<name>A0AA40BB01_9PEZI</name>
<organism evidence="2 3">
    <name type="scientific">Lasiosphaeris hirsuta</name>
    <dbReference type="NCBI Taxonomy" id="260670"/>
    <lineage>
        <taxon>Eukaryota</taxon>
        <taxon>Fungi</taxon>
        <taxon>Dikarya</taxon>
        <taxon>Ascomycota</taxon>
        <taxon>Pezizomycotina</taxon>
        <taxon>Sordariomycetes</taxon>
        <taxon>Sordariomycetidae</taxon>
        <taxon>Sordariales</taxon>
        <taxon>Lasiosphaeriaceae</taxon>
        <taxon>Lasiosphaeris</taxon>
    </lineage>
</organism>
<dbReference type="EMBL" id="JAUKUA010000001">
    <property type="protein sequence ID" value="KAK0730935.1"/>
    <property type="molecule type" value="Genomic_DNA"/>
</dbReference>
<protein>
    <submittedName>
        <fullName evidence="2">Uncharacterized protein</fullName>
    </submittedName>
</protein>
<dbReference type="Proteomes" id="UP001172102">
    <property type="component" value="Unassembled WGS sequence"/>
</dbReference>
<feature type="region of interest" description="Disordered" evidence="1">
    <location>
        <begin position="77"/>
        <end position="127"/>
    </location>
</feature>
<reference evidence="2" key="1">
    <citation type="submission" date="2023-06" db="EMBL/GenBank/DDBJ databases">
        <title>Genome-scale phylogeny and comparative genomics of the fungal order Sordariales.</title>
        <authorList>
            <consortium name="Lawrence Berkeley National Laboratory"/>
            <person name="Hensen N."/>
            <person name="Bonometti L."/>
            <person name="Westerberg I."/>
            <person name="Brannstrom I.O."/>
            <person name="Guillou S."/>
            <person name="Cros-Aarteil S."/>
            <person name="Calhoun S."/>
            <person name="Haridas S."/>
            <person name="Kuo A."/>
            <person name="Mondo S."/>
            <person name="Pangilinan J."/>
            <person name="Riley R."/>
            <person name="Labutti K."/>
            <person name="Andreopoulos B."/>
            <person name="Lipzen A."/>
            <person name="Chen C."/>
            <person name="Yanf M."/>
            <person name="Daum C."/>
            <person name="Ng V."/>
            <person name="Clum A."/>
            <person name="Steindorff A."/>
            <person name="Ohm R."/>
            <person name="Martin F."/>
            <person name="Silar P."/>
            <person name="Natvig D."/>
            <person name="Lalanne C."/>
            <person name="Gautier V."/>
            <person name="Ament-Velasquez S.L."/>
            <person name="Kruys A."/>
            <person name="Hutchinson M.I."/>
            <person name="Powell A.J."/>
            <person name="Barry K."/>
            <person name="Miller A.N."/>
            <person name="Grigoriev I.V."/>
            <person name="Debuchy R."/>
            <person name="Gladieux P."/>
            <person name="Thoren M.H."/>
            <person name="Johannesson H."/>
        </authorList>
    </citation>
    <scope>NUCLEOTIDE SEQUENCE</scope>
    <source>
        <strain evidence="2">SMH4607-1</strain>
    </source>
</reference>
<evidence type="ECO:0000313" key="3">
    <source>
        <dbReference type="Proteomes" id="UP001172102"/>
    </source>
</evidence>
<comment type="caution">
    <text evidence="2">The sequence shown here is derived from an EMBL/GenBank/DDBJ whole genome shotgun (WGS) entry which is preliminary data.</text>
</comment>
<keyword evidence="3" id="KW-1185">Reference proteome</keyword>
<evidence type="ECO:0000313" key="2">
    <source>
        <dbReference type="EMBL" id="KAK0730935.1"/>
    </source>
</evidence>
<sequence length="240" mass="26616">MWVEVRVCGFELSFEQVKPQKSERQESWDEATSWVGIHRRQLGTRLGSGEAKQASGVGQRVHQSPTFLLLPLNMTLNTTASNPKPGRSRPEARRVATAGGAHRAVRSDSWAPENRCEKIMPPRPVMPGQGRGPLPSHLCTTNFTLCLKHAVRSSRPLTTGPRPKTHGNLAATTDVSVRHTNITASQQPSIQLSRTSTGSRWQRQLHYTPCRIPATATRKSRDNRDTVKSIVHVNHESSVD</sequence>
<proteinExistence type="predicted"/>
<evidence type="ECO:0000256" key="1">
    <source>
        <dbReference type="SAM" id="MobiDB-lite"/>
    </source>
</evidence>
<dbReference type="AlphaFoldDB" id="A0AA40BB01"/>
<gene>
    <name evidence="2" type="ORF">B0H67DRAFT_54760</name>
</gene>
<accession>A0AA40BB01</accession>